<proteinExistence type="predicted"/>
<dbReference type="AlphaFoldDB" id="A0A9N9GFE6"/>
<gene>
    <name evidence="2" type="ORF">AGERDE_LOCUS9239</name>
</gene>
<evidence type="ECO:0000256" key="1">
    <source>
        <dbReference type="SAM" id="MobiDB-lite"/>
    </source>
</evidence>
<dbReference type="Proteomes" id="UP000789831">
    <property type="component" value="Unassembled WGS sequence"/>
</dbReference>
<reference evidence="2" key="1">
    <citation type="submission" date="2021-06" db="EMBL/GenBank/DDBJ databases">
        <authorList>
            <person name="Kallberg Y."/>
            <person name="Tangrot J."/>
            <person name="Rosling A."/>
        </authorList>
    </citation>
    <scope>NUCLEOTIDE SEQUENCE</scope>
    <source>
        <strain evidence="2">MT106</strain>
    </source>
</reference>
<evidence type="ECO:0000313" key="3">
    <source>
        <dbReference type="Proteomes" id="UP000789831"/>
    </source>
</evidence>
<dbReference type="EMBL" id="CAJVPL010002226">
    <property type="protein sequence ID" value="CAG8603858.1"/>
    <property type="molecule type" value="Genomic_DNA"/>
</dbReference>
<sequence>MPPPVGMSEQDYQELIKGDGCQLCDDENGYRVKIYWNARIRCCFDCLRKNIISEATLRDTWDIPEDLINILVPLTPQDIFKDGIRYYWAHSISDYIQDYITLEKKDKENWLTNKKPELENAIHDTIEREYWDHCRLLKKQSLRIPKESIPFFEFSNFELASDEDEQQQTEFYTPSFADFVAFLEILRIFRRQIRIYVKSRELTQEESDESTKTTSSTSSSLSSSFLPIYYAYQTRARKRQLESQLSIPIVVITAEEQQKCENLPIKKRVKTESDNEKENRFESMRARGSGYSLRSSPKKKQFDD</sequence>
<name>A0A9N9GFE6_9GLOM</name>
<comment type="caution">
    <text evidence="2">The sequence shown here is derived from an EMBL/GenBank/DDBJ whole genome shotgun (WGS) entry which is preliminary data.</text>
</comment>
<organism evidence="2 3">
    <name type="scientific">Ambispora gerdemannii</name>
    <dbReference type="NCBI Taxonomy" id="144530"/>
    <lineage>
        <taxon>Eukaryota</taxon>
        <taxon>Fungi</taxon>
        <taxon>Fungi incertae sedis</taxon>
        <taxon>Mucoromycota</taxon>
        <taxon>Glomeromycotina</taxon>
        <taxon>Glomeromycetes</taxon>
        <taxon>Archaeosporales</taxon>
        <taxon>Ambisporaceae</taxon>
        <taxon>Ambispora</taxon>
    </lineage>
</organism>
<keyword evidence="3" id="KW-1185">Reference proteome</keyword>
<feature type="compositionally biased region" description="Basic and acidic residues" evidence="1">
    <location>
        <begin position="270"/>
        <end position="285"/>
    </location>
</feature>
<protein>
    <submittedName>
        <fullName evidence="2">7828_t:CDS:1</fullName>
    </submittedName>
</protein>
<accession>A0A9N9GFE6</accession>
<feature type="region of interest" description="Disordered" evidence="1">
    <location>
        <begin position="269"/>
        <end position="304"/>
    </location>
</feature>
<evidence type="ECO:0000313" key="2">
    <source>
        <dbReference type="EMBL" id="CAG8603858.1"/>
    </source>
</evidence>
<dbReference type="OrthoDB" id="2334805at2759"/>